<evidence type="ECO:0000313" key="5">
    <source>
        <dbReference type="WBParaSite" id="ACOC_0000851601-mRNA-1"/>
    </source>
</evidence>
<gene>
    <name evidence="3" type="ORF">ACOC_LOCUS8517</name>
</gene>
<dbReference type="GO" id="GO:0003676">
    <property type="term" value="F:nucleic acid binding"/>
    <property type="evidence" value="ECO:0007669"/>
    <property type="project" value="InterPro"/>
</dbReference>
<keyword evidence="4" id="KW-1185">Reference proteome</keyword>
<dbReference type="STRING" id="334426.A0A158PJA2"/>
<name>A0A158PJA2_ANGCS</name>
<dbReference type="PROSITE" id="PS50822">
    <property type="entry name" value="PIWI"/>
    <property type="match status" value="1"/>
</dbReference>
<evidence type="ECO:0000259" key="2">
    <source>
        <dbReference type="PROSITE" id="PS50822"/>
    </source>
</evidence>
<dbReference type="WBParaSite" id="ACOC_0000851601-mRNA-1">
    <property type="protein sequence ID" value="ACOC_0000851601-mRNA-1"/>
    <property type="gene ID" value="ACOC_0000851601"/>
</dbReference>
<dbReference type="PANTHER" id="PTHR22891">
    <property type="entry name" value="EUKARYOTIC TRANSLATION INITIATION FACTOR 2C"/>
    <property type="match status" value="1"/>
</dbReference>
<dbReference type="Pfam" id="PF02171">
    <property type="entry name" value="Piwi"/>
    <property type="match status" value="1"/>
</dbReference>
<dbReference type="AlphaFoldDB" id="A0A158PJA2"/>
<evidence type="ECO:0000256" key="1">
    <source>
        <dbReference type="SAM" id="MobiDB-lite"/>
    </source>
</evidence>
<dbReference type="InterPro" id="IPR003165">
    <property type="entry name" value="Piwi"/>
</dbReference>
<evidence type="ECO:0000313" key="3">
    <source>
        <dbReference type="EMBL" id="VDM60102.1"/>
    </source>
</evidence>
<reference evidence="5" key="1">
    <citation type="submission" date="2016-04" db="UniProtKB">
        <authorList>
            <consortium name="WormBaseParasite"/>
        </authorList>
    </citation>
    <scope>IDENTIFICATION</scope>
</reference>
<dbReference type="Gene3D" id="3.30.420.10">
    <property type="entry name" value="Ribonuclease H-like superfamily/Ribonuclease H"/>
    <property type="match status" value="1"/>
</dbReference>
<proteinExistence type="predicted"/>
<feature type="region of interest" description="Disordered" evidence="1">
    <location>
        <begin position="462"/>
        <end position="499"/>
    </location>
</feature>
<dbReference type="OrthoDB" id="10252740at2759"/>
<dbReference type="SMART" id="SM00950">
    <property type="entry name" value="Piwi"/>
    <property type="match status" value="1"/>
</dbReference>
<sequence length="499" mass="56517">MLAHVSGLSISRKDRWISCGRTLIVGYDVAHPGKATRDEVVNKMPPQKPSVVGISFNGAVHPEGFIDVFSKNRGVWPESVVITRDGVSEGQYRMVIEDELGAIKEACREFGALHGKESWEPKFTVIVTTKRHNARFVVDGEHLENPKPATVVDTEVVRQDLTEFYMQSHKPLKASCSLLIVVFPPVTRGSFSTIWIGQIGTSKPTAYQVIVDENDMSMDEAQSLLLALTFHHQLKRMGIIRAGKQKDAPRSYHIILGFYERQQRNIDHCSSMKRKEWGNRKIRRSRSSITDIVRAVSTDEAIIDVRVGRCPNQRIIVDGRLFLIENHNRVKNIAAVKADVSKPSEQKRKKVVKDRLPMLNYEIQGDEKNYKLKQQLRESRYGSIFLSHDDKSEIFTSFIAITIYLATSKRISEVSPCSSFDKTKFIPKPQLEAKRNESADSSTRTTQEQFCSSGWELKAPYSHNATKETKTGSATKRKPRHSMSLPCRKMSKSGRIINT</sequence>
<organism evidence="5">
    <name type="scientific">Angiostrongylus costaricensis</name>
    <name type="common">Nematode worm</name>
    <dbReference type="NCBI Taxonomy" id="334426"/>
    <lineage>
        <taxon>Eukaryota</taxon>
        <taxon>Metazoa</taxon>
        <taxon>Ecdysozoa</taxon>
        <taxon>Nematoda</taxon>
        <taxon>Chromadorea</taxon>
        <taxon>Rhabditida</taxon>
        <taxon>Rhabditina</taxon>
        <taxon>Rhabditomorpha</taxon>
        <taxon>Strongyloidea</taxon>
        <taxon>Metastrongylidae</taxon>
        <taxon>Angiostrongylus</taxon>
    </lineage>
</organism>
<dbReference type="SUPFAM" id="SSF53098">
    <property type="entry name" value="Ribonuclease H-like"/>
    <property type="match status" value="1"/>
</dbReference>
<reference evidence="3 4" key="2">
    <citation type="submission" date="2018-11" db="EMBL/GenBank/DDBJ databases">
        <authorList>
            <consortium name="Pathogen Informatics"/>
        </authorList>
    </citation>
    <scope>NUCLEOTIDE SEQUENCE [LARGE SCALE GENOMIC DNA]</scope>
    <source>
        <strain evidence="3 4">Costa Rica</strain>
    </source>
</reference>
<evidence type="ECO:0000313" key="4">
    <source>
        <dbReference type="Proteomes" id="UP000267027"/>
    </source>
</evidence>
<accession>A0A158PJA2</accession>
<dbReference type="Proteomes" id="UP000267027">
    <property type="component" value="Unassembled WGS sequence"/>
</dbReference>
<dbReference type="InterPro" id="IPR012337">
    <property type="entry name" value="RNaseH-like_sf"/>
</dbReference>
<feature type="domain" description="Piwi" evidence="2">
    <location>
        <begin position="77"/>
        <end position="229"/>
    </location>
</feature>
<dbReference type="InterPro" id="IPR036397">
    <property type="entry name" value="RNaseH_sf"/>
</dbReference>
<dbReference type="EMBL" id="UYYA01004166">
    <property type="protein sequence ID" value="VDM60102.1"/>
    <property type="molecule type" value="Genomic_DNA"/>
</dbReference>
<protein>
    <submittedName>
        <fullName evidence="5">Piwi domain-containing protein</fullName>
    </submittedName>
</protein>